<feature type="compositionally biased region" description="Polar residues" evidence="6">
    <location>
        <begin position="845"/>
        <end position="868"/>
    </location>
</feature>
<feature type="region of interest" description="Disordered" evidence="6">
    <location>
        <begin position="806"/>
        <end position="868"/>
    </location>
</feature>
<feature type="region of interest" description="Disordered" evidence="6">
    <location>
        <begin position="1048"/>
        <end position="1096"/>
    </location>
</feature>
<feature type="domain" description="Ig-like" evidence="8">
    <location>
        <begin position="15"/>
        <end position="118"/>
    </location>
</feature>
<feature type="domain" description="Ig-like" evidence="8">
    <location>
        <begin position="538"/>
        <end position="618"/>
    </location>
</feature>
<dbReference type="EMBL" id="LR899657">
    <property type="protein sequence ID" value="CAD7241493.1"/>
    <property type="molecule type" value="Genomic_DNA"/>
</dbReference>
<feature type="domain" description="Ig-like" evidence="8">
    <location>
        <begin position="423"/>
        <end position="518"/>
    </location>
</feature>
<comment type="subcellular location">
    <subcellularLocation>
        <location evidence="1">Membrane</location>
        <topology evidence="1">Single-pass type I membrane protein</topology>
    </subcellularLocation>
</comment>
<dbReference type="Proteomes" id="UP000677054">
    <property type="component" value="Unassembled WGS sequence"/>
</dbReference>
<evidence type="ECO:0000256" key="5">
    <source>
        <dbReference type="ARBA" id="ARBA00023319"/>
    </source>
</evidence>
<organism evidence="9">
    <name type="scientific">Darwinula stevensoni</name>
    <dbReference type="NCBI Taxonomy" id="69355"/>
    <lineage>
        <taxon>Eukaryota</taxon>
        <taxon>Metazoa</taxon>
        <taxon>Ecdysozoa</taxon>
        <taxon>Arthropoda</taxon>
        <taxon>Crustacea</taxon>
        <taxon>Oligostraca</taxon>
        <taxon>Ostracoda</taxon>
        <taxon>Podocopa</taxon>
        <taxon>Podocopida</taxon>
        <taxon>Darwinulocopina</taxon>
        <taxon>Darwinuloidea</taxon>
        <taxon>Darwinulidae</taxon>
        <taxon>Darwinula</taxon>
    </lineage>
</organism>
<reference evidence="9" key="1">
    <citation type="submission" date="2020-11" db="EMBL/GenBank/DDBJ databases">
        <authorList>
            <person name="Tran Van P."/>
        </authorList>
    </citation>
    <scope>NUCLEOTIDE SEQUENCE</scope>
</reference>
<dbReference type="SUPFAM" id="SSF48726">
    <property type="entry name" value="Immunoglobulin"/>
    <property type="match status" value="6"/>
</dbReference>
<dbReference type="InterPro" id="IPR013162">
    <property type="entry name" value="CD80_C2-set"/>
</dbReference>
<evidence type="ECO:0000256" key="6">
    <source>
        <dbReference type="SAM" id="MobiDB-lite"/>
    </source>
</evidence>
<dbReference type="PROSITE" id="PS50835">
    <property type="entry name" value="IG_LIKE"/>
    <property type="match status" value="7"/>
</dbReference>
<dbReference type="Pfam" id="PF00047">
    <property type="entry name" value="ig"/>
    <property type="match status" value="1"/>
</dbReference>
<sequence length="1096" mass="120159">MPNETFLFVLYLVRPLHIELTGGDGPIREGAVVTLVCRVEGAKPPANITWFNGSDPLPLNAQPRSSVAVQVDGTYETQSRLTFTAGREDHGAIFTCEAANSVLEELGEEPMKTSVQLDITYEPTVRMSPLNATVNETEDVWIFCTYDANPRNLTSVLWYKDGRELRVHRERYGGGIPENPSLLIRNTSREDSGEYACYVENSVGISHTSNSARLQVHYPPEVFLSMEPRGTVSELQRPNITLSCGILSGNPRELQAVRWYMDGDLLKELPECVRNGSSPWEYDYDYDLCDIDPTKMLLEAVGRKFIGNYSCEGRNEAGWSRRSADVPLNIHYPPGESEIMVNPEVVTKGNVATLTCLTEEPGNPPAMRFRWLRGNLLLNDVTSPTLRIEPVSLQTRSNFTCIPVNEEGEGEPASVNVSVSAPPTFIDRLPPYHGALLSGLETRISCRVECSPLCTVMWLKNEVLVKDGEGGYSIKTNVLPPDPATNDFESVLSTLSWNMNVDIVGSRDQEANYTCRSTGNGIGPGVTSTTYFHVEYPPENISVSSPYVDVREGDRAGGVTCTAHAYPEPTYTWRFGAQVVSSGPTLLLDYEIKKSMAGEYDCVAENRHGKITAKTYINVLYKPECVMKREEVSGEIRLTCEVQANPKEVTFTWLFGNETLSRGIRTKGLRSSYVVQQAAAAAAGQGNYVCLVNNSLGPAESPCEMELTELGGWMELDEDNMIMIGALAAAAVLILLIILIIVIICCRKKRTPEKFVTFRRSSGESAPSGTGRKRKKPGDDGSTGGKGEDDWPGEKLFYENLPFHGLQAPPNKIEPEPEPQNPLPPAATPPAPTLSGGNGSRPPSELSQNGSSGYGSTRSQSDHPPQVTQVLGFGSLRARKNTGASFLSARALLFSSLRFPSKTRNDNQIQSHADLQGVAEDSELGIPIVPYNPRENETEGAVAPPRAAPRAPRARHVYLNVPFPQPLGAEENSDQHQRHRHHEGGLSTLSLSRMATLPVQQKFPAVHHPPPPPPARLIRPPSHLPDEYVEVAYASPYPVLPRPVADNIPRSSQGLRHPRSSGVKVKDNLYPGKRGANPTPAALHFRESGLGQEIDV</sequence>
<dbReference type="OrthoDB" id="6380236at2759"/>
<evidence type="ECO:0000313" key="9">
    <source>
        <dbReference type="EMBL" id="CAD7241493.1"/>
    </source>
</evidence>
<feature type="region of interest" description="Disordered" evidence="6">
    <location>
        <begin position="932"/>
        <end position="951"/>
    </location>
</feature>
<dbReference type="InterPro" id="IPR003598">
    <property type="entry name" value="Ig_sub2"/>
</dbReference>
<dbReference type="GO" id="GO:0005886">
    <property type="term" value="C:plasma membrane"/>
    <property type="evidence" value="ECO:0007669"/>
    <property type="project" value="TreeGrafter"/>
</dbReference>
<keyword evidence="3" id="KW-1015">Disulfide bond</keyword>
<keyword evidence="7" id="KW-0812">Transmembrane</keyword>
<dbReference type="InterPro" id="IPR003599">
    <property type="entry name" value="Ig_sub"/>
</dbReference>
<evidence type="ECO:0000256" key="7">
    <source>
        <dbReference type="SAM" id="Phobius"/>
    </source>
</evidence>
<keyword evidence="5" id="KW-0393">Immunoglobulin domain</keyword>
<dbReference type="SMART" id="SM00407">
    <property type="entry name" value="IGc1"/>
    <property type="match status" value="1"/>
</dbReference>
<dbReference type="PANTHER" id="PTHR11640">
    <property type="entry name" value="NEPHRIN"/>
    <property type="match status" value="1"/>
</dbReference>
<evidence type="ECO:0000256" key="2">
    <source>
        <dbReference type="ARBA" id="ARBA00023136"/>
    </source>
</evidence>
<dbReference type="Pfam" id="PF13927">
    <property type="entry name" value="Ig_3"/>
    <property type="match status" value="1"/>
</dbReference>
<dbReference type="GO" id="GO:0098609">
    <property type="term" value="P:cell-cell adhesion"/>
    <property type="evidence" value="ECO:0007669"/>
    <property type="project" value="TreeGrafter"/>
</dbReference>
<keyword evidence="7" id="KW-1133">Transmembrane helix</keyword>
<evidence type="ECO:0000256" key="1">
    <source>
        <dbReference type="ARBA" id="ARBA00004479"/>
    </source>
</evidence>
<dbReference type="InterPro" id="IPR003597">
    <property type="entry name" value="Ig_C1-set"/>
</dbReference>
<evidence type="ECO:0000259" key="8">
    <source>
        <dbReference type="PROSITE" id="PS50835"/>
    </source>
</evidence>
<dbReference type="CDD" id="cd00096">
    <property type="entry name" value="Ig"/>
    <property type="match status" value="1"/>
</dbReference>
<feature type="compositionally biased region" description="Pro residues" evidence="6">
    <location>
        <begin position="818"/>
        <end position="832"/>
    </location>
</feature>
<feature type="compositionally biased region" description="Polar residues" evidence="6">
    <location>
        <begin position="759"/>
        <end position="768"/>
    </location>
</feature>
<evidence type="ECO:0000313" key="10">
    <source>
        <dbReference type="Proteomes" id="UP000677054"/>
    </source>
</evidence>
<evidence type="ECO:0000256" key="4">
    <source>
        <dbReference type="ARBA" id="ARBA00023180"/>
    </source>
</evidence>
<dbReference type="InterPro" id="IPR007110">
    <property type="entry name" value="Ig-like_dom"/>
</dbReference>
<feature type="transmembrane region" description="Helical" evidence="7">
    <location>
        <begin position="721"/>
        <end position="745"/>
    </location>
</feature>
<proteinExistence type="predicted"/>
<dbReference type="Pfam" id="PF08205">
    <property type="entry name" value="C2-set_2"/>
    <property type="match status" value="1"/>
</dbReference>
<dbReference type="InterPro" id="IPR036179">
    <property type="entry name" value="Ig-like_dom_sf"/>
</dbReference>
<keyword evidence="4" id="KW-0325">Glycoprotein</keyword>
<evidence type="ECO:0000256" key="3">
    <source>
        <dbReference type="ARBA" id="ARBA00023157"/>
    </source>
</evidence>
<protein>
    <recommendedName>
        <fullName evidence="8">Ig-like domain-containing protein</fullName>
    </recommendedName>
</protein>
<dbReference type="InterPro" id="IPR013783">
    <property type="entry name" value="Ig-like_fold"/>
</dbReference>
<dbReference type="GO" id="GO:0005911">
    <property type="term" value="C:cell-cell junction"/>
    <property type="evidence" value="ECO:0007669"/>
    <property type="project" value="TreeGrafter"/>
</dbReference>
<dbReference type="SMART" id="SM00408">
    <property type="entry name" value="IGc2"/>
    <property type="match status" value="6"/>
</dbReference>
<dbReference type="EMBL" id="CAJPEV010000140">
    <property type="protein sequence ID" value="CAG0881271.1"/>
    <property type="molecule type" value="Genomic_DNA"/>
</dbReference>
<dbReference type="InterPro" id="IPR051275">
    <property type="entry name" value="Cell_adhesion_signaling"/>
</dbReference>
<keyword evidence="10" id="KW-1185">Reference proteome</keyword>
<dbReference type="Gene3D" id="2.60.40.10">
    <property type="entry name" value="Immunoglobulins"/>
    <property type="match status" value="7"/>
</dbReference>
<gene>
    <name evidence="9" type="ORF">DSTB1V02_LOCUS1481</name>
</gene>
<dbReference type="InterPro" id="IPR013151">
    <property type="entry name" value="Immunoglobulin_dom"/>
</dbReference>
<accession>A0A7R8X2B7</accession>
<dbReference type="Pfam" id="PF13895">
    <property type="entry name" value="Ig_2"/>
    <property type="match status" value="1"/>
</dbReference>
<feature type="domain" description="Ig-like" evidence="8">
    <location>
        <begin position="123"/>
        <end position="215"/>
    </location>
</feature>
<feature type="region of interest" description="Disordered" evidence="6">
    <location>
        <begin position="758"/>
        <end position="794"/>
    </location>
</feature>
<feature type="domain" description="Ig-like" evidence="8">
    <location>
        <begin position="220"/>
        <end position="327"/>
    </location>
</feature>
<dbReference type="PANTHER" id="PTHR11640:SF31">
    <property type="entry name" value="IRREGULAR CHIASM C-ROUGHEST PROTEIN-RELATED"/>
    <property type="match status" value="1"/>
</dbReference>
<feature type="domain" description="Ig-like" evidence="8">
    <location>
        <begin position="623"/>
        <end position="708"/>
    </location>
</feature>
<dbReference type="SMART" id="SM00409">
    <property type="entry name" value="IG"/>
    <property type="match status" value="7"/>
</dbReference>
<feature type="domain" description="Ig-like" evidence="8">
    <location>
        <begin position="334"/>
        <end position="418"/>
    </location>
</feature>
<name>A0A7R8X2B7_9CRUS</name>
<dbReference type="GO" id="GO:0050839">
    <property type="term" value="F:cell adhesion molecule binding"/>
    <property type="evidence" value="ECO:0007669"/>
    <property type="project" value="TreeGrafter"/>
</dbReference>
<dbReference type="AlphaFoldDB" id="A0A7R8X2B7"/>
<keyword evidence="2 7" id="KW-0472">Membrane</keyword>